<sequence length="106" mass="12009">MSVGGSPPVREAGRRRKRPAPAQVAEESGGGRDRLQREANQNWRPLGEPDPRERRLNAVEERGAERKNESDGKPFSSGSRRPIRRDLSRNDPDSDYDEEDSEEVLQ</sequence>
<evidence type="ECO:0000256" key="1">
    <source>
        <dbReference type="SAM" id="MobiDB-lite"/>
    </source>
</evidence>
<dbReference type="Proteomes" id="UP001596383">
    <property type="component" value="Unassembled WGS sequence"/>
</dbReference>
<evidence type="ECO:0000313" key="3">
    <source>
        <dbReference type="Proteomes" id="UP001596383"/>
    </source>
</evidence>
<feature type="region of interest" description="Disordered" evidence="1">
    <location>
        <begin position="1"/>
        <end position="106"/>
    </location>
</feature>
<proteinExistence type="predicted"/>
<evidence type="ECO:0000313" key="2">
    <source>
        <dbReference type="EMBL" id="MFC6766121.1"/>
    </source>
</evidence>
<organism evidence="2 3">
    <name type="scientific">Natrinema soli</name>
    <dbReference type="NCBI Taxonomy" id="1930624"/>
    <lineage>
        <taxon>Archaea</taxon>
        <taxon>Methanobacteriati</taxon>
        <taxon>Methanobacteriota</taxon>
        <taxon>Stenosarchaea group</taxon>
        <taxon>Halobacteria</taxon>
        <taxon>Halobacteriales</taxon>
        <taxon>Natrialbaceae</taxon>
        <taxon>Natrinema</taxon>
    </lineage>
</organism>
<comment type="caution">
    <text evidence="2">The sequence shown here is derived from an EMBL/GenBank/DDBJ whole genome shotgun (WGS) entry which is preliminary data.</text>
</comment>
<name>A0ABD5SS47_9EURY</name>
<dbReference type="RefSeq" id="WP_273739112.1">
    <property type="nucleotide sequence ID" value="NZ_JAQIVI010000214.1"/>
</dbReference>
<dbReference type="EMBL" id="JBHSWV010000214">
    <property type="protein sequence ID" value="MFC6766121.1"/>
    <property type="molecule type" value="Genomic_DNA"/>
</dbReference>
<accession>A0ABD5SS47</accession>
<keyword evidence="3" id="KW-1185">Reference proteome</keyword>
<dbReference type="AlphaFoldDB" id="A0ABD5SS47"/>
<feature type="compositionally biased region" description="Acidic residues" evidence="1">
    <location>
        <begin position="93"/>
        <end position="106"/>
    </location>
</feature>
<gene>
    <name evidence="2" type="ORF">ACFQE6_14300</name>
</gene>
<feature type="compositionally biased region" description="Basic and acidic residues" evidence="1">
    <location>
        <begin position="47"/>
        <end position="72"/>
    </location>
</feature>
<reference evidence="2 3" key="1">
    <citation type="journal article" date="2019" name="Int. J. Syst. Evol. Microbiol.">
        <title>The Global Catalogue of Microorganisms (GCM) 10K type strain sequencing project: providing services to taxonomists for standard genome sequencing and annotation.</title>
        <authorList>
            <consortium name="The Broad Institute Genomics Platform"/>
            <consortium name="The Broad Institute Genome Sequencing Center for Infectious Disease"/>
            <person name="Wu L."/>
            <person name="Ma J."/>
        </authorList>
    </citation>
    <scope>NUCLEOTIDE SEQUENCE [LARGE SCALE GENOMIC DNA]</scope>
    <source>
        <strain evidence="2 3">LMG 29247</strain>
    </source>
</reference>
<protein>
    <submittedName>
        <fullName evidence="2">Uncharacterized protein</fullName>
    </submittedName>
</protein>